<reference key="1">
    <citation type="submission" date="2009-08" db="EMBL/GenBank/DDBJ databases">
        <title>The genome sequence of Spirochaeta thermophila DSM6192.</title>
        <authorList>
            <person name="Angelov A."/>
            <person name="Mientus M."/>
            <person name="Wittenberg S."/>
            <person name="Lehmann R."/>
            <person name="Liesegang H."/>
            <person name="Daniel R."/>
            <person name="Liebl W."/>
        </authorList>
    </citation>
    <scope>NUCLEOTIDE SEQUENCE</scope>
    <source>
        <strain>DSM 6192</strain>
    </source>
</reference>
<reference evidence="2 3" key="2">
    <citation type="journal article" date="2010" name="J. Bacteriol.">
        <title>Genome sequence of the polysaccharide-degrading, thermophilic anaerobe Spirochaeta thermophila DSM 6192.</title>
        <authorList>
            <person name="Angelov A."/>
            <person name="Liebl S."/>
            <person name="Ballschmiter M."/>
            <person name="Bomeke M."/>
            <person name="Lehmann R."/>
            <person name="Liesegang H."/>
            <person name="Daniel R."/>
            <person name="Liebl W."/>
        </authorList>
    </citation>
    <scope>NUCLEOTIDE SEQUENCE [LARGE SCALE GENOMIC DNA]</scope>
    <source>
        <strain evidence="3">ATCC 49972 / DSM 6192 / RI 19.B1</strain>
    </source>
</reference>
<organism evidence="2 3">
    <name type="scientific">Winmispira thermophila (strain ATCC 49972 / DSM 6192 / RI 19.B1)</name>
    <name type="common">Spirochaeta thermophila</name>
    <dbReference type="NCBI Taxonomy" id="665571"/>
    <lineage>
        <taxon>Bacteria</taxon>
        <taxon>Pseudomonadati</taxon>
        <taxon>Spirochaetota</taxon>
        <taxon>Spirochaetia</taxon>
        <taxon>Winmispirales</taxon>
        <taxon>Winmispiraceae</taxon>
        <taxon>Winmispira</taxon>
    </lineage>
</organism>
<sequence length="225" mass="25811">MRRGVMVMLAVLALVVLAVAGCKGAPEEKPQEPKPQVEVKPVAKKPDIIDHKNYKWGKDVPDWVLMDVAELEQLPEYKDLYLFKFESPRAKDLEGARLYVENMQAATEIARQVSLRVQQKFAGAAAGDLDRLETYMETVVKTLAQATIVGFKKLDDYWVLMRYYREDGSVEEDAYTYVALYGVERRTLDELVRRALENADEQVKPRSEEEKTARDRVKEAFEEGF</sequence>
<dbReference type="EMBL" id="CP001698">
    <property type="protein sequence ID" value="ADN01262.1"/>
    <property type="molecule type" value="Genomic_DNA"/>
</dbReference>
<accession>E0RP68</accession>
<keyword evidence="1" id="KW-0732">Signal</keyword>
<feature type="signal peptide" evidence="1">
    <location>
        <begin position="1"/>
        <end position="20"/>
    </location>
</feature>
<evidence type="ECO:0000313" key="2">
    <source>
        <dbReference type="EMBL" id="ADN01262.1"/>
    </source>
</evidence>
<proteinExistence type="predicted"/>
<protein>
    <recommendedName>
        <fullName evidence="4">Lipoprotein</fullName>
    </recommendedName>
</protein>
<dbReference type="eggNOG" id="ENOG5033WHF">
    <property type="taxonomic scope" value="Bacteria"/>
</dbReference>
<dbReference type="AlphaFoldDB" id="E0RP68"/>
<evidence type="ECO:0000256" key="1">
    <source>
        <dbReference type="SAM" id="SignalP"/>
    </source>
</evidence>
<dbReference type="Proteomes" id="UP000001296">
    <property type="component" value="Chromosome"/>
</dbReference>
<gene>
    <name evidence="2" type="ordered locus">STHERM_c02890</name>
</gene>
<dbReference type="RefSeq" id="WP_013313103.1">
    <property type="nucleotide sequence ID" value="NC_014484.1"/>
</dbReference>
<feature type="chain" id="PRO_5003139661" description="Lipoprotein" evidence="1">
    <location>
        <begin position="21"/>
        <end position="225"/>
    </location>
</feature>
<evidence type="ECO:0008006" key="4">
    <source>
        <dbReference type="Google" id="ProtNLM"/>
    </source>
</evidence>
<name>E0RP68_WINT6</name>
<dbReference type="HOGENOM" id="CLU_1229447_0_0_12"/>
<evidence type="ECO:0000313" key="3">
    <source>
        <dbReference type="Proteomes" id="UP000001296"/>
    </source>
</evidence>
<dbReference type="PROSITE" id="PS51257">
    <property type="entry name" value="PROKAR_LIPOPROTEIN"/>
    <property type="match status" value="1"/>
</dbReference>
<dbReference type="PaxDb" id="665571-STHERM_c02890"/>
<dbReference type="KEGG" id="sta:STHERM_c02890"/>